<dbReference type="InterPro" id="IPR036860">
    <property type="entry name" value="SH2_dom_sf"/>
</dbReference>
<dbReference type="PROSITE" id="PS50001">
    <property type="entry name" value="SH2"/>
    <property type="match status" value="1"/>
</dbReference>
<dbReference type="SMART" id="SM00252">
    <property type="entry name" value="SH2"/>
    <property type="match status" value="1"/>
</dbReference>
<accession>T1G7S8</accession>
<dbReference type="AlphaFoldDB" id="T1G7S8"/>
<sequence length="112" mass="12542">MFHSNKLLTCPLGLNPVLNSPLLMEMGASPWYHGLITRSQAEQRLEKSGDFLVRNSPAAPGEIILTFKMNSDLIKHLAVQSFLKHKYESFLSVTSLIEHHVVNKKPIISSDS</sequence>
<name>T1G7S8_HELRO</name>
<dbReference type="eggNOG" id="KOG3697">
    <property type="taxonomic scope" value="Eukaryota"/>
</dbReference>
<dbReference type="HOGENOM" id="CLU_2152022_0_0_1"/>
<dbReference type="EMBL" id="AMQM01008173">
    <property type="status" value="NOT_ANNOTATED_CDS"/>
    <property type="molecule type" value="Genomic_DNA"/>
</dbReference>
<evidence type="ECO:0000256" key="1">
    <source>
        <dbReference type="PROSITE-ProRule" id="PRU00191"/>
    </source>
</evidence>
<dbReference type="RefSeq" id="XP_009030857.1">
    <property type="nucleotide sequence ID" value="XM_009032609.1"/>
</dbReference>
<dbReference type="InterPro" id="IPR051853">
    <property type="entry name" value="SH2-Ras-GEF_adapter"/>
</dbReference>
<reference evidence="5" key="1">
    <citation type="submission" date="2012-12" db="EMBL/GenBank/DDBJ databases">
        <authorList>
            <person name="Hellsten U."/>
            <person name="Grimwood J."/>
            <person name="Chapman J.A."/>
            <person name="Shapiro H."/>
            <person name="Aerts A."/>
            <person name="Otillar R.P."/>
            <person name="Terry A.Y."/>
            <person name="Boore J.L."/>
            <person name="Simakov O."/>
            <person name="Marletaz F."/>
            <person name="Cho S.-J."/>
            <person name="Edsinger-Gonzales E."/>
            <person name="Havlak P."/>
            <person name="Kuo D.-H."/>
            <person name="Larsson T."/>
            <person name="Lv J."/>
            <person name="Arendt D."/>
            <person name="Savage R."/>
            <person name="Osoegawa K."/>
            <person name="de Jong P."/>
            <person name="Lindberg D.R."/>
            <person name="Seaver E.C."/>
            <person name="Weisblat D.A."/>
            <person name="Putnam N.H."/>
            <person name="Grigoriev I.V."/>
            <person name="Rokhsar D.S."/>
        </authorList>
    </citation>
    <scope>NUCLEOTIDE SEQUENCE</scope>
</reference>
<dbReference type="KEGG" id="hro:HELRODRAFT_90532"/>
<dbReference type="PRINTS" id="PR00401">
    <property type="entry name" value="SH2DOMAIN"/>
</dbReference>
<dbReference type="Proteomes" id="UP000015101">
    <property type="component" value="Unassembled WGS sequence"/>
</dbReference>
<dbReference type="STRING" id="6412.T1G7S8"/>
<organism evidence="4 5">
    <name type="scientific">Helobdella robusta</name>
    <name type="common">Californian leech</name>
    <dbReference type="NCBI Taxonomy" id="6412"/>
    <lineage>
        <taxon>Eukaryota</taxon>
        <taxon>Metazoa</taxon>
        <taxon>Spiralia</taxon>
        <taxon>Lophotrochozoa</taxon>
        <taxon>Annelida</taxon>
        <taxon>Clitellata</taxon>
        <taxon>Hirudinea</taxon>
        <taxon>Rhynchobdellida</taxon>
        <taxon>Glossiphoniidae</taxon>
        <taxon>Helobdella</taxon>
    </lineage>
</organism>
<protein>
    <recommendedName>
        <fullName evidence="2">SH2 domain-containing protein</fullName>
    </recommendedName>
</protein>
<dbReference type="EnsemblMetazoa" id="HelroT90532">
    <property type="protein sequence ID" value="HelroP90532"/>
    <property type="gene ID" value="HelroG90532"/>
</dbReference>
<dbReference type="OrthoDB" id="9938362at2759"/>
<dbReference type="InterPro" id="IPR000980">
    <property type="entry name" value="SH2"/>
</dbReference>
<evidence type="ECO:0000313" key="3">
    <source>
        <dbReference type="EMBL" id="ESN91046.1"/>
    </source>
</evidence>
<proteinExistence type="predicted"/>
<dbReference type="CTD" id="20217125"/>
<feature type="domain" description="SH2" evidence="2">
    <location>
        <begin position="31"/>
        <end position="112"/>
    </location>
</feature>
<keyword evidence="5" id="KW-1185">Reference proteome</keyword>
<reference evidence="4" key="3">
    <citation type="submission" date="2015-06" db="UniProtKB">
        <authorList>
            <consortium name="EnsemblMetazoa"/>
        </authorList>
    </citation>
    <scope>IDENTIFICATION</scope>
</reference>
<dbReference type="Gene3D" id="3.30.505.10">
    <property type="entry name" value="SH2 domain"/>
    <property type="match status" value="1"/>
</dbReference>
<dbReference type="Pfam" id="PF00017">
    <property type="entry name" value="SH2"/>
    <property type="match status" value="1"/>
</dbReference>
<dbReference type="SUPFAM" id="SSF55550">
    <property type="entry name" value="SH2 domain"/>
    <property type="match status" value="1"/>
</dbReference>
<keyword evidence="1" id="KW-0727">SH2 domain</keyword>
<gene>
    <name evidence="4" type="primary">20217125</name>
    <name evidence="3" type="ORF">HELRODRAFT_90532</name>
</gene>
<dbReference type="PANTHER" id="PTHR14247:SF8">
    <property type="entry name" value="RAS-GEF DOMAIN-CONTAINING PROTEIN"/>
    <property type="match status" value="1"/>
</dbReference>
<dbReference type="InParanoid" id="T1G7S8"/>
<evidence type="ECO:0000313" key="4">
    <source>
        <dbReference type="EnsemblMetazoa" id="HelroP90532"/>
    </source>
</evidence>
<dbReference type="PANTHER" id="PTHR14247">
    <property type="entry name" value="BREAST CANCER ANTI-ESTROGEN RESISTANCE PROTEIN 3 HOMOLOG-LIKE PROTEIN"/>
    <property type="match status" value="1"/>
</dbReference>
<evidence type="ECO:0000259" key="2">
    <source>
        <dbReference type="PROSITE" id="PS50001"/>
    </source>
</evidence>
<reference evidence="3 5" key="2">
    <citation type="journal article" date="2013" name="Nature">
        <title>Insights into bilaterian evolution from three spiralian genomes.</title>
        <authorList>
            <person name="Simakov O."/>
            <person name="Marletaz F."/>
            <person name="Cho S.J."/>
            <person name="Edsinger-Gonzales E."/>
            <person name="Havlak P."/>
            <person name="Hellsten U."/>
            <person name="Kuo D.H."/>
            <person name="Larsson T."/>
            <person name="Lv J."/>
            <person name="Arendt D."/>
            <person name="Savage R."/>
            <person name="Osoegawa K."/>
            <person name="de Jong P."/>
            <person name="Grimwood J."/>
            <person name="Chapman J.A."/>
            <person name="Shapiro H."/>
            <person name="Aerts A."/>
            <person name="Otillar R.P."/>
            <person name="Terry A.Y."/>
            <person name="Boore J.L."/>
            <person name="Grigoriev I.V."/>
            <person name="Lindberg D.R."/>
            <person name="Seaver E.C."/>
            <person name="Weisblat D.A."/>
            <person name="Putnam N.H."/>
            <person name="Rokhsar D.S."/>
        </authorList>
    </citation>
    <scope>NUCLEOTIDE SEQUENCE</scope>
</reference>
<dbReference type="EMBL" id="KB097731">
    <property type="protein sequence ID" value="ESN91046.1"/>
    <property type="molecule type" value="Genomic_DNA"/>
</dbReference>
<evidence type="ECO:0000313" key="5">
    <source>
        <dbReference type="Proteomes" id="UP000015101"/>
    </source>
</evidence>
<dbReference type="GeneID" id="20217125"/>